<name>A0A0E9PSW3_ANGAN</name>
<evidence type="ECO:0000313" key="3">
    <source>
        <dbReference type="EMBL" id="JAH06938.1"/>
    </source>
</evidence>
<organism evidence="3">
    <name type="scientific">Anguilla anguilla</name>
    <name type="common">European freshwater eel</name>
    <name type="synonym">Muraena anguilla</name>
    <dbReference type="NCBI Taxonomy" id="7936"/>
    <lineage>
        <taxon>Eukaryota</taxon>
        <taxon>Metazoa</taxon>
        <taxon>Chordata</taxon>
        <taxon>Craniata</taxon>
        <taxon>Vertebrata</taxon>
        <taxon>Euteleostomi</taxon>
        <taxon>Actinopterygii</taxon>
        <taxon>Neopterygii</taxon>
        <taxon>Teleostei</taxon>
        <taxon>Anguilliformes</taxon>
        <taxon>Anguillidae</taxon>
        <taxon>Anguilla</taxon>
    </lineage>
</organism>
<reference evidence="3" key="2">
    <citation type="journal article" date="2015" name="Fish Shellfish Immunol.">
        <title>Early steps in the European eel (Anguilla anguilla)-Vibrio vulnificus interaction in the gills: Role of the RtxA13 toxin.</title>
        <authorList>
            <person name="Callol A."/>
            <person name="Pajuelo D."/>
            <person name="Ebbesson L."/>
            <person name="Teles M."/>
            <person name="MacKenzie S."/>
            <person name="Amaro C."/>
        </authorList>
    </citation>
    <scope>NUCLEOTIDE SEQUENCE</scope>
</reference>
<dbReference type="EMBL" id="GBXM01101639">
    <property type="protein sequence ID" value="JAH06938.1"/>
    <property type="molecule type" value="Transcribed_RNA"/>
</dbReference>
<dbReference type="GO" id="GO:0007411">
    <property type="term" value="P:axon guidance"/>
    <property type="evidence" value="ECO:0007669"/>
    <property type="project" value="TreeGrafter"/>
</dbReference>
<dbReference type="InterPro" id="IPR051336">
    <property type="entry name" value="RhoGEF_Guanine_NuclExch_SF"/>
</dbReference>
<dbReference type="InterPro" id="IPR035899">
    <property type="entry name" value="DBL_dom_sf"/>
</dbReference>
<dbReference type="GO" id="GO:0005085">
    <property type="term" value="F:guanyl-nucleotide exchange factor activity"/>
    <property type="evidence" value="ECO:0007669"/>
    <property type="project" value="UniProtKB-KW"/>
</dbReference>
<dbReference type="GO" id="GO:0014069">
    <property type="term" value="C:postsynaptic density"/>
    <property type="evidence" value="ECO:0007669"/>
    <property type="project" value="TreeGrafter"/>
</dbReference>
<dbReference type="GO" id="GO:0035556">
    <property type="term" value="P:intracellular signal transduction"/>
    <property type="evidence" value="ECO:0007669"/>
    <property type="project" value="TreeGrafter"/>
</dbReference>
<proteinExistence type="predicted"/>
<accession>A0A0E9PSW3</accession>
<dbReference type="PANTHER" id="PTHR22826:SF49">
    <property type="entry name" value="KALIRIN"/>
    <property type="match status" value="1"/>
</dbReference>
<dbReference type="PROSITE" id="PS50010">
    <property type="entry name" value="DH_2"/>
    <property type="match status" value="1"/>
</dbReference>
<dbReference type="InterPro" id="IPR000219">
    <property type="entry name" value="DH_dom"/>
</dbReference>
<feature type="domain" description="DH" evidence="2">
    <location>
        <begin position="1"/>
        <end position="87"/>
    </location>
</feature>
<dbReference type="Gene3D" id="1.20.900.10">
    <property type="entry name" value="Dbl homology (DH) domain"/>
    <property type="match status" value="1"/>
</dbReference>
<dbReference type="SUPFAM" id="SSF48065">
    <property type="entry name" value="DBL homology domain (DH-domain)"/>
    <property type="match status" value="1"/>
</dbReference>
<keyword evidence="1" id="KW-0344">Guanine-nucleotide releasing factor</keyword>
<evidence type="ECO:0000259" key="2">
    <source>
        <dbReference type="PROSITE" id="PS50010"/>
    </source>
</evidence>
<protein>
    <recommendedName>
        <fullName evidence="2">DH domain-containing protein</fullName>
    </recommendedName>
</protein>
<dbReference type="GO" id="GO:0019898">
    <property type="term" value="C:extrinsic component of membrane"/>
    <property type="evidence" value="ECO:0007669"/>
    <property type="project" value="TreeGrafter"/>
</dbReference>
<reference evidence="3" key="1">
    <citation type="submission" date="2014-11" db="EMBL/GenBank/DDBJ databases">
        <authorList>
            <person name="Amaro Gonzalez C."/>
        </authorList>
    </citation>
    <scope>NUCLEOTIDE SEQUENCE</scope>
</reference>
<evidence type="ECO:0000256" key="1">
    <source>
        <dbReference type="ARBA" id="ARBA00022658"/>
    </source>
</evidence>
<dbReference type="Pfam" id="PF00621">
    <property type="entry name" value="RhoGEF"/>
    <property type="match status" value="1"/>
</dbReference>
<dbReference type="AlphaFoldDB" id="A0A0E9PSW3"/>
<dbReference type="PANTHER" id="PTHR22826">
    <property type="entry name" value="RHO GUANINE EXCHANGE FACTOR-RELATED"/>
    <property type="match status" value="1"/>
</dbReference>
<sequence>MYVVYCQNKPRSEYIVTEYDAYFEEVQQEINSRLTISDYLIKPIQWITKYQLLLKDFLKYSSKAGMDCQDIEKAVDLMFLVQNAATT</sequence>
<dbReference type="GO" id="GO:0005737">
    <property type="term" value="C:cytoplasm"/>
    <property type="evidence" value="ECO:0007669"/>
    <property type="project" value="TreeGrafter"/>
</dbReference>